<feature type="domain" description="Plastocyanin-like" evidence="5">
    <location>
        <begin position="189"/>
        <end position="326"/>
    </location>
</feature>
<sequence>MNPKKEPGSSYLGTLGAPTLPQWLNGPMPQGFPWGNRTAGGTNPYDDFPDTGVTRYYNWEISNQTISPDGVPVSGIVVNGQFPGPTIEANWGDWVEVTVTNNLPDEGTTLHWHGLLLKGMQWMDGVPSIEQCPIPPSQGSNTFTYRFQAEMYGTSWWHSHYSAQYAGGAAGPIVVHGPNHVNYDMDLGPVLMADWYHQPYEVLIEEVLRPNNSGIIPPSNNNLINGKNNYPCNQTTLSCTPNSGVSQFRFQSGKSMRLRLVNHGAEAGQKFSIDNHSFQVIANDFVPIVPYNTDNIVLGVGQRADIIVNGTGKPTDAVWMRALGCGTSDGISSEALAAVYYENAGNTTIPATSNPTGETCSPVALSAGSETPYYPIAAGDPSTTISVNIAQHSNGTHLLWYMNNSSFRGDYNSPTLLEAKVGNLTFAPERNVYNTGSNSSVRMIWYNHVEGEPHPMHLHGHNIFVLATGFGEYDGHIDGDPSNPTRRDVAMLAGAQDANTPSYLVTQWNQDNPGAWPFHCHIAWHISTGFLVQVLERPDDVLNLNIPSTFAQTCRDWAAWTNTHVPDEIDSGL</sequence>
<protein>
    <submittedName>
        <fullName evidence="8">Multicopper oxidase</fullName>
    </submittedName>
</protein>
<evidence type="ECO:0000259" key="6">
    <source>
        <dbReference type="Pfam" id="PF07731"/>
    </source>
</evidence>
<dbReference type="InterPro" id="IPR011706">
    <property type="entry name" value="Cu-oxidase_C"/>
</dbReference>
<keyword evidence="2" id="KW-0479">Metal-binding</keyword>
<evidence type="ECO:0000256" key="4">
    <source>
        <dbReference type="ARBA" id="ARBA00023008"/>
    </source>
</evidence>
<dbReference type="AlphaFoldDB" id="A0A6A6GZW3"/>
<evidence type="ECO:0000259" key="7">
    <source>
        <dbReference type="Pfam" id="PF07732"/>
    </source>
</evidence>
<dbReference type="FunFam" id="2.60.40.420:FF:000021">
    <property type="entry name" value="Extracellular dihydrogeodin oxidase/laccase"/>
    <property type="match status" value="1"/>
</dbReference>
<dbReference type="PANTHER" id="PTHR11709">
    <property type="entry name" value="MULTI-COPPER OXIDASE"/>
    <property type="match status" value="1"/>
</dbReference>
<evidence type="ECO:0000256" key="3">
    <source>
        <dbReference type="ARBA" id="ARBA00023002"/>
    </source>
</evidence>
<keyword evidence="4" id="KW-0186">Copper</keyword>
<keyword evidence="3" id="KW-0560">Oxidoreductase</keyword>
<dbReference type="PANTHER" id="PTHR11709:SF145">
    <property type="entry name" value="LCC1"/>
    <property type="match status" value="1"/>
</dbReference>
<dbReference type="Pfam" id="PF00394">
    <property type="entry name" value="Cu-oxidase"/>
    <property type="match status" value="1"/>
</dbReference>
<dbReference type="EMBL" id="ML991835">
    <property type="protein sequence ID" value="KAF2230853.1"/>
    <property type="molecule type" value="Genomic_DNA"/>
</dbReference>
<dbReference type="SUPFAM" id="SSF49503">
    <property type="entry name" value="Cupredoxins"/>
    <property type="match status" value="3"/>
</dbReference>
<comment type="similarity">
    <text evidence="1">Belongs to the multicopper oxidase family.</text>
</comment>
<feature type="domain" description="Plastocyanin-like" evidence="6">
    <location>
        <begin position="422"/>
        <end position="539"/>
    </location>
</feature>
<evidence type="ECO:0000259" key="5">
    <source>
        <dbReference type="Pfam" id="PF00394"/>
    </source>
</evidence>
<gene>
    <name evidence="8" type="ORF">EV356DRAFT_453186</name>
</gene>
<proteinExistence type="inferred from homology"/>
<evidence type="ECO:0000256" key="1">
    <source>
        <dbReference type="ARBA" id="ARBA00010609"/>
    </source>
</evidence>
<dbReference type="Pfam" id="PF07732">
    <property type="entry name" value="Cu-oxidase_3"/>
    <property type="match status" value="1"/>
</dbReference>
<dbReference type="Pfam" id="PF07731">
    <property type="entry name" value="Cu-oxidase_2"/>
    <property type="match status" value="1"/>
</dbReference>
<dbReference type="CDD" id="cd13854">
    <property type="entry name" value="CuRO_1_MaLCC_like"/>
    <property type="match status" value="1"/>
</dbReference>
<evidence type="ECO:0000313" key="9">
    <source>
        <dbReference type="Proteomes" id="UP000800092"/>
    </source>
</evidence>
<evidence type="ECO:0000256" key="2">
    <source>
        <dbReference type="ARBA" id="ARBA00022723"/>
    </source>
</evidence>
<dbReference type="OrthoDB" id="2121828at2759"/>
<reference evidence="8" key="1">
    <citation type="journal article" date="2020" name="Stud. Mycol.">
        <title>101 Dothideomycetes genomes: a test case for predicting lifestyles and emergence of pathogens.</title>
        <authorList>
            <person name="Haridas S."/>
            <person name="Albert R."/>
            <person name="Binder M."/>
            <person name="Bloem J."/>
            <person name="Labutti K."/>
            <person name="Salamov A."/>
            <person name="Andreopoulos B."/>
            <person name="Baker S."/>
            <person name="Barry K."/>
            <person name="Bills G."/>
            <person name="Bluhm B."/>
            <person name="Cannon C."/>
            <person name="Castanera R."/>
            <person name="Culley D."/>
            <person name="Daum C."/>
            <person name="Ezra D."/>
            <person name="Gonzalez J."/>
            <person name="Henrissat B."/>
            <person name="Kuo A."/>
            <person name="Liang C."/>
            <person name="Lipzen A."/>
            <person name="Lutzoni F."/>
            <person name="Magnuson J."/>
            <person name="Mondo S."/>
            <person name="Nolan M."/>
            <person name="Ohm R."/>
            <person name="Pangilinan J."/>
            <person name="Park H.-J."/>
            <person name="Ramirez L."/>
            <person name="Alfaro M."/>
            <person name="Sun H."/>
            <person name="Tritt A."/>
            <person name="Yoshinaga Y."/>
            <person name="Zwiers L.-H."/>
            <person name="Turgeon B."/>
            <person name="Goodwin S."/>
            <person name="Spatafora J."/>
            <person name="Crous P."/>
            <person name="Grigoriev I."/>
        </authorList>
    </citation>
    <scope>NUCLEOTIDE SEQUENCE</scope>
    <source>
        <strain evidence="8">Tuck. ex Michener</strain>
    </source>
</reference>
<dbReference type="GO" id="GO:0016491">
    <property type="term" value="F:oxidoreductase activity"/>
    <property type="evidence" value="ECO:0007669"/>
    <property type="project" value="UniProtKB-KW"/>
</dbReference>
<keyword evidence="9" id="KW-1185">Reference proteome</keyword>
<dbReference type="CDD" id="cd13901">
    <property type="entry name" value="CuRO_3_MaLCC_like"/>
    <property type="match status" value="1"/>
</dbReference>
<dbReference type="InterPro" id="IPR045087">
    <property type="entry name" value="Cu-oxidase_fam"/>
</dbReference>
<dbReference type="InterPro" id="IPR001117">
    <property type="entry name" value="Cu-oxidase_2nd"/>
</dbReference>
<organism evidence="8 9">
    <name type="scientific">Viridothelium virens</name>
    <name type="common">Speckled blister lichen</name>
    <name type="synonym">Trypethelium virens</name>
    <dbReference type="NCBI Taxonomy" id="1048519"/>
    <lineage>
        <taxon>Eukaryota</taxon>
        <taxon>Fungi</taxon>
        <taxon>Dikarya</taxon>
        <taxon>Ascomycota</taxon>
        <taxon>Pezizomycotina</taxon>
        <taxon>Dothideomycetes</taxon>
        <taxon>Dothideomycetes incertae sedis</taxon>
        <taxon>Trypetheliales</taxon>
        <taxon>Trypetheliaceae</taxon>
        <taxon>Viridothelium</taxon>
    </lineage>
</organism>
<dbReference type="GO" id="GO:0005507">
    <property type="term" value="F:copper ion binding"/>
    <property type="evidence" value="ECO:0007669"/>
    <property type="project" value="InterPro"/>
</dbReference>
<dbReference type="Proteomes" id="UP000800092">
    <property type="component" value="Unassembled WGS sequence"/>
</dbReference>
<evidence type="ECO:0000313" key="8">
    <source>
        <dbReference type="EMBL" id="KAF2230853.1"/>
    </source>
</evidence>
<dbReference type="InterPro" id="IPR008972">
    <property type="entry name" value="Cupredoxin"/>
</dbReference>
<name>A0A6A6GZW3_VIRVR</name>
<dbReference type="InterPro" id="IPR011707">
    <property type="entry name" value="Cu-oxidase-like_N"/>
</dbReference>
<feature type="domain" description="Plastocyanin-like" evidence="7">
    <location>
        <begin position="61"/>
        <end position="179"/>
    </location>
</feature>
<dbReference type="Gene3D" id="2.60.40.420">
    <property type="entry name" value="Cupredoxins - blue copper proteins"/>
    <property type="match status" value="3"/>
</dbReference>
<accession>A0A6A6GZW3</accession>